<feature type="region of interest" description="Disordered" evidence="1">
    <location>
        <begin position="1"/>
        <end position="42"/>
    </location>
</feature>
<organism evidence="2 3">
    <name type="scientific">Pleurodeles waltl</name>
    <name type="common">Iberian ribbed newt</name>
    <dbReference type="NCBI Taxonomy" id="8319"/>
    <lineage>
        <taxon>Eukaryota</taxon>
        <taxon>Metazoa</taxon>
        <taxon>Chordata</taxon>
        <taxon>Craniata</taxon>
        <taxon>Vertebrata</taxon>
        <taxon>Euteleostomi</taxon>
        <taxon>Amphibia</taxon>
        <taxon>Batrachia</taxon>
        <taxon>Caudata</taxon>
        <taxon>Salamandroidea</taxon>
        <taxon>Salamandridae</taxon>
        <taxon>Pleurodelinae</taxon>
        <taxon>Pleurodeles</taxon>
    </lineage>
</organism>
<dbReference type="EMBL" id="JANPWB010000015">
    <property type="protein sequence ID" value="KAJ1088625.1"/>
    <property type="molecule type" value="Genomic_DNA"/>
</dbReference>
<protein>
    <submittedName>
        <fullName evidence="2">Uncharacterized protein</fullName>
    </submittedName>
</protein>
<evidence type="ECO:0000256" key="1">
    <source>
        <dbReference type="SAM" id="MobiDB-lite"/>
    </source>
</evidence>
<accession>A0AAV7LMK4</accession>
<feature type="compositionally biased region" description="Basic and acidic residues" evidence="1">
    <location>
        <begin position="30"/>
        <end position="42"/>
    </location>
</feature>
<sequence length="117" mass="13109">MLGEDNLQPKKGVCRVPQNGNRTAAPPTTRSDRTARRRDKATYRRAEGTRKICDDRWSFANLVLFVSVGAMSEGCSEELVELLVVQEMDDDGQGRDRLSWCIRPWGALAGDPEGDQR</sequence>
<evidence type="ECO:0000313" key="3">
    <source>
        <dbReference type="Proteomes" id="UP001066276"/>
    </source>
</evidence>
<comment type="caution">
    <text evidence="2">The sequence shown here is derived from an EMBL/GenBank/DDBJ whole genome shotgun (WGS) entry which is preliminary data.</text>
</comment>
<name>A0AAV7LMK4_PLEWA</name>
<proteinExistence type="predicted"/>
<gene>
    <name evidence="2" type="ORF">NDU88_001781</name>
</gene>
<dbReference type="AlphaFoldDB" id="A0AAV7LMK4"/>
<evidence type="ECO:0000313" key="2">
    <source>
        <dbReference type="EMBL" id="KAJ1088625.1"/>
    </source>
</evidence>
<reference evidence="2" key="1">
    <citation type="journal article" date="2022" name="bioRxiv">
        <title>Sequencing and chromosome-scale assembly of the giantPleurodeles waltlgenome.</title>
        <authorList>
            <person name="Brown T."/>
            <person name="Elewa A."/>
            <person name="Iarovenko S."/>
            <person name="Subramanian E."/>
            <person name="Araus A.J."/>
            <person name="Petzold A."/>
            <person name="Susuki M."/>
            <person name="Suzuki K.-i.T."/>
            <person name="Hayashi T."/>
            <person name="Toyoda A."/>
            <person name="Oliveira C."/>
            <person name="Osipova E."/>
            <person name="Leigh N.D."/>
            <person name="Simon A."/>
            <person name="Yun M.H."/>
        </authorList>
    </citation>
    <scope>NUCLEOTIDE SEQUENCE</scope>
    <source>
        <strain evidence="2">20211129_DDA</strain>
        <tissue evidence="2">Liver</tissue>
    </source>
</reference>
<keyword evidence="3" id="KW-1185">Reference proteome</keyword>
<dbReference type="Proteomes" id="UP001066276">
    <property type="component" value="Chromosome 11"/>
</dbReference>